<accession>A0A5N6XPA5</accession>
<dbReference type="AlphaFoldDB" id="A0A5N6XPA5"/>
<evidence type="ECO:0000313" key="1">
    <source>
        <dbReference type="EMBL" id="KAE8335057.1"/>
    </source>
</evidence>
<reference evidence="1" key="1">
    <citation type="submission" date="2019-04" db="EMBL/GenBank/DDBJ databases">
        <title>Friends and foes A comparative genomics study of 23 Aspergillus species from section Flavi.</title>
        <authorList>
            <consortium name="DOE Joint Genome Institute"/>
            <person name="Kjaerbolling I."/>
            <person name="Vesth T."/>
            <person name="Frisvad J.C."/>
            <person name="Nybo J.L."/>
            <person name="Theobald S."/>
            <person name="Kildgaard S."/>
            <person name="Isbrandt T."/>
            <person name="Kuo A."/>
            <person name="Sato A."/>
            <person name="Lyhne E.K."/>
            <person name="Kogle M.E."/>
            <person name="Wiebenga A."/>
            <person name="Kun R.S."/>
            <person name="Lubbers R.J."/>
            <person name="Makela M.R."/>
            <person name="Barry K."/>
            <person name="Chovatia M."/>
            <person name="Clum A."/>
            <person name="Daum C."/>
            <person name="Haridas S."/>
            <person name="He G."/>
            <person name="LaButti K."/>
            <person name="Lipzen A."/>
            <person name="Mondo S."/>
            <person name="Riley R."/>
            <person name="Salamov A."/>
            <person name="Simmons B.A."/>
            <person name="Magnuson J.K."/>
            <person name="Henrissat B."/>
            <person name="Mortensen U.H."/>
            <person name="Larsen T.O."/>
            <person name="Devries R.P."/>
            <person name="Grigoriev I.V."/>
            <person name="Machida M."/>
            <person name="Baker S.E."/>
            <person name="Andersen M.R."/>
        </authorList>
    </citation>
    <scope>NUCLEOTIDE SEQUENCE</scope>
    <source>
        <strain evidence="1">CBS 117612</strain>
    </source>
</reference>
<dbReference type="Proteomes" id="UP000325558">
    <property type="component" value="Unassembled WGS sequence"/>
</dbReference>
<proteinExistence type="predicted"/>
<sequence length="168" mass="19757">MEPYDPAYDVETQEPVPEPKWRVRPQTWEEDNGPAIHINEFRNELKELIRYSDKKPRPTKVQLFEHWLTVDLTTRDLLCLFFDIPALAPKRLISNQPEVLDNELEKIFTGVKKVLDEQGEEGRTKTLPIVWEKRYVFTVEKKMEDIKTWDKSPSNIGAKPLESSDFSD</sequence>
<organism evidence="1">
    <name type="scientific">Aspergillus arachidicola</name>
    <dbReference type="NCBI Taxonomy" id="656916"/>
    <lineage>
        <taxon>Eukaryota</taxon>
        <taxon>Fungi</taxon>
        <taxon>Dikarya</taxon>
        <taxon>Ascomycota</taxon>
        <taxon>Pezizomycotina</taxon>
        <taxon>Eurotiomycetes</taxon>
        <taxon>Eurotiomycetidae</taxon>
        <taxon>Eurotiales</taxon>
        <taxon>Aspergillaceae</taxon>
        <taxon>Aspergillus</taxon>
        <taxon>Aspergillus subgen. Circumdati</taxon>
    </lineage>
</organism>
<gene>
    <name evidence="1" type="ORF">BDV24DRAFT_169595</name>
</gene>
<dbReference type="OrthoDB" id="4506761at2759"/>
<protein>
    <submittedName>
        <fullName evidence="1">Uncharacterized protein</fullName>
    </submittedName>
</protein>
<name>A0A5N6XPA5_9EURO</name>
<dbReference type="EMBL" id="ML737233">
    <property type="protein sequence ID" value="KAE8335057.1"/>
    <property type="molecule type" value="Genomic_DNA"/>
</dbReference>